<accession>A0AA36FYB1</accession>
<protein>
    <submittedName>
        <fullName evidence="1">Uncharacterized protein</fullName>
    </submittedName>
</protein>
<evidence type="ECO:0000313" key="1">
    <source>
        <dbReference type="EMBL" id="CAJ0571632.1"/>
    </source>
</evidence>
<organism evidence="1 2">
    <name type="scientific">Mesorhabditis spiculigera</name>
    <dbReference type="NCBI Taxonomy" id="96644"/>
    <lineage>
        <taxon>Eukaryota</taxon>
        <taxon>Metazoa</taxon>
        <taxon>Ecdysozoa</taxon>
        <taxon>Nematoda</taxon>
        <taxon>Chromadorea</taxon>
        <taxon>Rhabditida</taxon>
        <taxon>Rhabditina</taxon>
        <taxon>Rhabditomorpha</taxon>
        <taxon>Rhabditoidea</taxon>
        <taxon>Rhabditidae</taxon>
        <taxon>Mesorhabditinae</taxon>
        <taxon>Mesorhabditis</taxon>
    </lineage>
</organism>
<keyword evidence="2" id="KW-1185">Reference proteome</keyword>
<name>A0AA36FYB1_9BILA</name>
<reference evidence="1" key="1">
    <citation type="submission" date="2023-06" db="EMBL/GenBank/DDBJ databases">
        <authorList>
            <person name="Delattre M."/>
        </authorList>
    </citation>
    <scope>NUCLEOTIDE SEQUENCE</scope>
    <source>
        <strain evidence="1">AF72</strain>
    </source>
</reference>
<dbReference type="EMBL" id="CATQJA010002575">
    <property type="protein sequence ID" value="CAJ0571632.1"/>
    <property type="molecule type" value="Genomic_DNA"/>
</dbReference>
<dbReference type="Proteomes" id="UP001177023">
    <property type="component" value="Unassembled WGS sequence"/>
</dbReference>
<comment type="caution">
    <text evidence="1">The sequence shown here is derived from an EMBL/GenBank/DDBJ whole genome shotgun (WGS) entry which is preliminary data.</text>
</comment>
<feature type="non-terminal residue" evidence="1">
    <location>
        <position position="97"/>
    </location>
</feature>
<sequence length="97" mass="11895">MYWGAGPWKWFEGNYNNKRFRHPPNHCRVEAEVHVGNKHKLGRTENWEMFWMYAAKDDYKRLNQTTICMKMPVYDAFSKTIFTEQENYFCMIEKCRL</sequence>
<gene>
    <name evidence="1" type="ORF">MSPICULIGERA_LOCUS10034</name>
</gene>
<proteinExistence type="predicted"/>
<dbReference type="AlphaFoldDB" id="A0AA36FYB1"/>
<evidence type="ECO:0000313" key="2">
    <source>
        <dbReference type="Proteomes" id="UP001177023"/>
    </source>
</evidence>